<evidence type="ECO:0008006" key="3">
    <source>
        <dbReference type="Google" id="ProtNLM"/>
    </source>
</evidence>
<keyword evidence="2" id="KW-1185">Reference proteome</keyword>
<gene>
    <name evidence="1" type="ORF">D8780_12330</name>
</gene>
<dbReference type="AlphaFoldDB" id="A0A3L7JEZ0"/>
<protein>
    <recommendedName>
        <fullName evidence="3">DUF4258 domain-containing protein</fullName>
    </recommendedName>
</protein>
<evidence type="ECO:0000313" key="1">
    <source>
        <dbReference type="EMBL" id="RLQ88895.1"/>
    </source>
</evidence>
<accession>A0A3L7JEZ0</accession>
<sequence>MTRRRVHVTDHAVLRYLERAHGLDVEAVRNHLAGLAGNGARLGATAVIVEKVKLVLIQSNGTTLMPTVLRPRWPVRRPRDG</sequence>
<dbReference type="EMBL" id="RCWN01000001">
    <property type="protein sequence ID" value="RLQ88895.1"/>
    <property type="molecule type" value="Genomic_DNA"/>
</dbReference>
<dbReference type="Proteomes" id="UP000281094">
    <property type="component" value="Unassembled WGS sequence"/>
</dbReference>
<reference evidence="1 2" key="1">
    <citation type="submission" date="2018-10" db="EMBL/GenBank/DDBJ databases">
        <title>Notoacmeibacter sp. M2BS9Y-3-1, whole genome shotgun sequence.</title>
        <authorList>
            <person name="Tuo L."/>
        </authorList>
    </citation>
    <scope>NUCLEOTIDE SEQUENCE [LARGE SCALE GENOMIC DNA]</scope>
    <source>
        <strain evidence="1 2">M2BS9Y-3-1</strain>
    </source>
</reference>
<organism evidence="1 2">
    <name type="scientific">Notoacmeibacter ruber</name>
    <dbReference type="NCBI Taxonomy" id="2670375"/>
    <lineage>
        <taxon>Bacteria</taxon>
        <taxon>Pseudomonadati</taxon>
        <taxon>Pseudomonadota</taxon>
        <taxon>Alphaproteobacteria</taxon>
        <taxon>Hyphomicrobiales</taxon>
        <taxon>Notoacmeibacteraceae</taxon>
        <taxon>Notoacmeibacter</taxon>
    </lineage>
</organism>
<proteinExistence type="predicted"/>
<comment type="caution">
    <text evidence="1">The sequence shown here is derived from an EMBL/GenBank/DDBJ whole genome shotgun (WGS) entry which is preliminary data.</text>
</comment>
<name>A0A3L7JEZ0_9HYPH</name>
<evidence type="ECO:0000313" key="2">
    <source>
        <dbReference type="Proteomes" id="UP000281094"/>
    </source>
</evidence>
<dbReference type="RefSeq" id="WP_121645863.1">
    <property type="nucleotide sequence ID" value="NZ_RCWN01000001.1"/>
</dbReference>